<dbReference type="InterPro" id="IPR014027">
    <property type="entry name" value="UDP-Glc/GDP-Man_DH_C"/>
</dbReference>
<dbReference type="InterPro" id="IPR008927">
    <property type="entry name" value="6-PGluconate_DH-like_C_sf"/>
</dbReference>
<protein>
    <submittedName>
        <fullName evidence="5">Nucleotide sugar dehydrogenase</fullName>
    </submittedName>
</protein>
<dbReference type="InterPro" id="IPR001732">
    <property type="entry name" value="UDP-Glc/GDP-Man_DH_N"/>
</dbReference>
<dbReference type="PANTHER" id="PTHR43491:SF1">
    <property type="entry name" value="UDP-N-ACETYL-D-MANNOSAMINE DEHYDROGENASE"/>
    <property type="match status" value="1"/>
</dbReference>
<keyword evidence="6" id="KW-1185">Reference proteome</keyword>
<evidence type="ECO:0000259" key="4">
    <source>
        <dbReference type="SMART" id="SM00984"/>
    </source>
</evidence>
<organism evidence="5 6">
    <name type="scientific">Amycolatopsis thermalba</name>
    <dbReference type="NCBI Taxonomy" id="944492"/>
    <lineage>
        <taxon>Bacteria</taxon>
        <taxon>Bacillati</taxon>
        <taxon>Actinomycetota</taxon>
        <taxon>Actinomycetes</taxon>
        <taxon>Pseudonocardiales</taxon>
        <taxon>Pseudonocardiaceae</taxon>
        <taxon>Amycolatopsis</taxon>
    </lineage>
</organism>
<dbReference type="EMBL" id="CP091196">
    <property type="protein sequence ID" value="UQS24744.1"/>
    <property type="molecule type" value="Genomic_DNA"/>
</dbReference>
<evidence type="ECO:0000313" key="5">
    <source>
        <dbReference type="EMBL" id="UQS24744.1"/>
    </source>
</evidence>
<dbReference type="SUPFAM" id="SSF48179">
    <property type="entry name" value="6-phosphogluconate dehydrogenase C-terminal domain-like"/>
    <property type="match status" value="1"/>
</dbReference>
<evidence type="ECO:0000256" key="2">
    <source>
        <dbReference type="ARBA" id="ARBA00023027"/>
    </source>
</evidence>
<keyword evidence="2" id="KW-0520">NAD</keyword>
<keyword evidence="1" id="KW-0560">Oxidoreductase</keyword>
<proteinExistence type="inferred from homology"/>
<dbReference type="NCBIfam" id="TIGR03026">
    <property type="entry name" value="NDP-sugDHase"/>
    <property type="match status" value="1"/>
</dbReference>
<dbReference type="SMART" id="SM00984">
    <property type="entry name" value="UDPG_MGDP_dh_C"/>
    <property type="match status" value="1"/>
</dbReference>
<dbReference type="InterPro" id="IPR028359">
    <property type="entry name" value="UDP_ManNAc/GlcNAc_DH"/>
</dbReference>
<reference evidence="5" key="1">
    <citation type="submission" date="2022-01" db="EMBL/GenBank/DDBJ databases">
        <title>PSI-footprinting approach for the identification of protein synthesis inhibitor producers.</title>
        <authorList>
            <person name="Handel F."/>
            <person name="Kulik A."/>
            <person name="Wex K.W."/>
            <person name="Berscheid A."/>
            <person name="Saur J.S."/>
            <person name="Winkler A."/>
            <person name="Wibberg D."/>
            <person name="Kalinowski J."/>
            <person name="Broetz-Oesterhelt H."/>
            <person name="Mast Y."/>
        </authorList>
    </citation>
    <scope>NUCLEOTIDE SEQUENCE</scope>
    <source>
        <strain evidence="5">KNN 49.3e</strain>
    </source>
</reference>
<accession>A0ABY4NXD7</accession>
<gene>
    <name evidence="5" type="ORF">L1857_18920</name>
</gene>
<dbReference type="RefSeq" id="WP_249465784.1">
    <property type="nucleotide sequence ID" value="NZ_CP091196.1"/>
</dbReference>
<dbReference type="PANTHER" id="PTHR43491">
    <property type="entry name" value="UDP-N-ACETYL-D-MANNOSAMINE DEHYDROGENASE"/>
    <property type="match status" value="1"/>
</dbReference>
<comment type="similarity">
    <text evidence="3">Belongs to the UDP-glucose/GDP-mannose dehydrogenase family.</text>
</comment>
<dbReference type="InterPro" id="IPR017476">
    <property type="entry name" value="UDP-Glc/GDP-Man"/>
</dbReference>
<dbReference type="Pfam" id="PF03721">
    <property type="entry name" value="UDPG_MGDP_dh_N"/>
    <property type="match status" value="1"/>
</dbReference>
<dbReference type="PIRSF" id="PIRSF500136">
    <property type="entry name" value="UDP_ManNAc_DH"/>
    <property type="match status" value="1"/>
</dbReference>
<feature type="domain" description="UDP-glucose/GDP-mannose dehydrogenase C-terminal" evidence="4">
    <location>
        <begin position="320"/>
        <end position="415"/>
    </location>
</feature>
<dbReference type="InterPro" id="IPR014026">
    <property type="entry name" value="UDP-Glc/GDP-Man_DH_dimer"/>
</dbReference>
<dbReference type="Gene3D" id="3.40.50.720">
    <property type="entry name" value="NAD(P)-binding Rossmann-like Domain"/>
    <property type="match status" value="2"/>
</dbReference>
<dbReference type="InterPro" id="IPR036220">
    <property type="entry name" value="UDP-Glc/GDP-Man_DH_C_sf"/>
</dbReference>
<dbReference type="InterPro" id="IPR036291">
    <property type="entry name" value="NAD(P)-bd_dom_sf"/>
</dbReference>
<dbReference type="SUPFAM" id="SSF51735">
    <property type="entry name" value="NAD(P)-binding Rossmann-fold domains"/>
    <property type="match status" value="1"/>
</dbReference>
<evidence type="ECO:0000256" key="3">
    <source>
        <dbReference type="PIRNR" id="PIRNR000124"/>
    </source>
</evidence>
<evidence type="ECO:0000256" key="1">
    <source>
        <dbReference type="ARBA" id="ARBA00023002"/>
    </source>
</evidence>
<dbReference type="Pfam" id="PF00984">
    <property type="entry name" value="UDPG_MGDP_dh"/>
    <property type="match status" value="1"/>
</dbReference>
<evidence type="ECO:0000313" key="6">
    <source>
        <dbReference type="Proteomes" id="UP000830158"/>
    </source>
</evidence>
<dbReference type="SUPFAM" id="SSF52413">
    <property type="entry name" value="UDP-glucose/GDP-mannose dehydrogenase C-terminal domain"/>
    <property type="match status" value="1"/>
</dbReference>
<name>A0ABY4NXD7_9PSEU</name>
<dbReference type="Proteomes" id="UP000830158">
    <property type="component" value="Chromosome"/>
</dbReference>
<dbReference type="PIRSF" id="PIRSF000124">
    <property type="entry name" value="UDPglc_GDPman_dh"/>
    <property type="match status" value="1"/>
</dbReference>
<sequence length="421" mass="44492">MSRRVDLAVVGVGYTGLPLLWQAHTAGLSTAGFDTDPAVVARLNAGRSHVPDVSDAAVRALRAAGFRASADPRILADADVVVICVPTGLDGDGGPDLGAVRAAAGTVAARLRPGMLVVLESTTRPGTTEELVRPVLEQRSGLVAGEDFHLGYSPERVDPGNPRFGIGNTPKIVSGCTPLCAKHCATFYGRFVDEVVVAKGTREAELAKLLENTYRYVNIALVNEFARYCAGIGVDVWDVIHCAGTKPFGFASFTPGPGVGGHCIPVDPVYLAERAAADGFTFGVLAAAQRANRMMPGYVADRARAMLAERGVPVRGARVLLLGVAYKPDVPDTRESPAAPLVRRLRDHGAVVSYHDPLVPAYAVDGVGVPRARDLPGALAAADLAVLLQDHRAYRPAMLARHARLLLDTRGKVAGERVRRL</sequence>
<dbReference type="Pfam" id="PF03720">
    <property type="entry name" value="UDPG_MGDP_dh_C"/>
    <property type="match status" value="1"/>
</dbReference>